<dbReference type="EMBL" id="BSXW01000509">
    <property type="protein sequence ID" value="GMF24246.1"/>
    <property type="molecule type" value="Genomic_DNA"/>
</dbReference>
<gene>
    <name evidence="3" type="ORF">Plil01_000990300</name>
</gene>
<evidence type="ECO:0000259" key="2">
    <source>
        <dbReference type="Pfam" id="PF19263"/>
    </source>
</evidence>
<dbReference type="InterPro" id="IPR027417">
    <property type="entry name" value="P-loop_NTPase"/>
</dbReference>
<sequence length="648" mass="73133">MPGKDPKLMRRTYAAILAFNQGEWFSEKTTMSIYDRDGPQTKYPIKFSVRQLKSVAGGNDSTAYLEWKAKHEPEPIKVDKIAKEKEGDVSDEDELRNNKLLALIANEVSMPADQLKTAIYDDSIEFSFEWCERYVKPMNRPVIGKWGILVKYIHCFNFRDDIVAAKLLALIVDLYFVCMVNGERYRRVDLTKDESNAEMVKGEPLMVQQQPYFHAYESFIVSFESLMDNADTSVFNSCVPFKAQLVEAADYSICGDILSFLYEIICNNNSKLYIQLLTALAKMVQYPDSKTEMLIILYSVLEGCGKTCFTDLLLVIFGIHSIDVSAGSIDSLVNERRSHLIGKKLCIVNEVREMKSSFGQHHEAFKSFLTDKYMSARPLYANKITFRNVLEAVITTNNLATIPSGKGARRFQLFELNDGRCQDKAYFGNLYNKSINRPEVNNAFYTYLMREVKVERGPMEHIVQTEAQDEFRQATEDNVSSFWRHVYNETPMATIFSKMDAFHTYTNWCSSHGDIPVMHAPIDGLWTRGGVEGGDNPTHVEVGPLMLRMCPPCASLLGAIAPAAAHRGDGDPVESLGRSFCWATNTWRSTKSWADGGAAARPGAASAGRSNSSMASSSSINDWLYEMQNTIVNEYNIDKCTENHNLKC</sequence>
<organism evidence="3 4">
    <name type="scientific">Phytophthora lilii</name>
    <dbReference type="NCBI Taxonomy" id="2077276"/>
    <lineage>
        <taxon>Eukaryota</taxon>
        <taxon>Sar</taxon>
        <taxon>Stramenopiles</taxon>
        <taxon>Oomycota</taxon>
        <taxon>Peronosporomycetes</taxon>
        <taxon>Peronosporales</taxon>
        <taxon>Peronosporaceae</taxon>
        <taxon>Phytophthora</taxon>
    </lineage>
</organism>
<dbReference type="Pfam" id="PF19263">
    <property type="entry name" value="DUF5906"/>
    <property type="match status" value="1"/>
</dbReference>
<dbReference type="Gene3D" id="3.40.50.300">
    <property type="entry name" value="P-loop containing nucleotide triphosphate hydrolases"/>
    <property type="match status" value="1"/>
</dbReference>
<feature type="compositionally biased region" description="Low complexity" evidence="1">
    <location>
        <begin position="594"/>
        <end position="615"/>
    </location>
</feature>
<evidence type="ECO:0000313" key="3">
    <source>
        <dbReference type="EMBL" id="GMF24246.1"/>
    </source>
</evidence>
<accession>A0A9W6WZL3</accession>
<keyword evidence="4" id="KW-1185">Reference proteome</keyword>
<evidence type="ECO:0000313" key="4">
    <source>
        <dbReference type="Proteomes" id="UP001165083"/>
    </source>
</evidence>
<protein>
    <submittedName>
        <fullName evidence="3">Unnamed protein product</fullName>
    </submittedName>
</protein>
<name>A0A9W6WZL3_9STRA</name>
<dbReference type="AlphaFoldDB" id="A0A9W6WZL3"/>
<dbReference type="InterPro" id="IPR045455">
    <property type="entry name" value="NrS-1_pol-like_helicase"/>
</dbReference>
<proteinExistence type="predicted"/>
<evidence type="ECO:0000256" key="1">
    <source>
        <dbReference type="SAM" id="MobiDB-lite"/>
    </source>
</evidence>
<feature type="domain" description="NrS-1 polymerase-like helicase" evidence="2">
    <location>
        <begin position="297"/>
        <end position="410"/>
    </location>
</feature>
<feature type="region of interest" description="Disordered" evidence="1">
    <location>
        <begin position="593"/>
        <end position="615"/>
    </location>
</feature>
<dbReference type="OrthoDB" id="120181at2759"/>
<dbReference type="Proteomes" id="UP001165083">
    <property type="component" value="Unassembled WGS sequence"/>
</dbReference>
<reference evidence="3" key="1">
    <citation type="submission" date="2023-04" db="EMBL/GenBank/DDBJ databases">
        <title>Phytophthora lilii NBRC 32176.</title>
        <authorList>
            <person name="Ichikawa N."/>
            <person name="Sato H."/>
            <person name="Tonouchi N."/>
        </authorList>
    </citation>
    <scope>NUCLEOTIDE SEQUENCE</scope>
    <source>
        <strain evidence="3">NBRC 32176</strain>
    </source>
</reference>
<comment type="caution">
    <text evidence="3">The sequence shown here is derived from an EMBL/GenBank/DDBJ whole genome shotgun (WGS) entry which is preliminary data.</text>
</comment>